<name>A0ABV5CB25_9SPHI</name>
<dbReference type="InterPro" id="IPR005149">
    <property type="entry name" value="Tscrpt_reg_PadR_N"/>
</dbReference>
<dbReference type="Proteomes" id="UP001580928">
    <property type="component" value="Unassembled WGS sequence"/>
</dbReference>
<keyword evidence="3" id="KW-1185">Reference proteome</keyword>
<evidence type="ECO:0000313" key="2">
    <source>
        <dbReference type="EMBL" id="MFB5944748.1"/>
    </source>
</evidence>
<dbReference type="PANTHER" id="PTHR33169:SF14">
    <property type="entry name" value="TRANSCRIPTIONAL REGULATOR RV3488"/>
    <property type="match status" value="1"/>
</dbReference>
<evidence type="ECO:0000259" key="1">
    <source>
        <dbReference type="Pfam" id="PF03551"/>
    </source>
</evidence>
<dbReference type="EMBL" id="JBBVGT010000002">
    <property type="protein sequence ID" value="MFB5944748.1"/>
    <property type="molecule type" value="Genomic_DNA"/>
</dbReference>
<dbReference type="Gene3D" id="1.10.10.10">
    <property type="entry name" value="Winged helix-like DNA-binding domain superfamily/Winged helix DNA-binding domain"/>
    <property type="match status" value="1"/>
</dbReference>
<dbReference type="InterPro" id="IPR052509">
    <property type="entry name" value="Metal_resp_DNA-bind_regulator"/>
</dbReference>
<dbReference type="InterPro" id="IPR036390">
    <property type="entry name" value="WH_DNA-bd_sf"/>
</dbReference>
<evidence type="ECO:0000313" key="3">
    <source>
        <dbReference type="Proteomes" id="UP001580928"/>
    </source>
</evidence>
<proteinExistence type="predicted"/>
<protein>
    <submittedName>
        <fullName evidence="2">PadR family transcriptional regulator</fullName>
    </submittedName>
</protein>
<dbReference type="SUPFAM" id="SSF46785">
    <property type="entry name" value="Winged helix' DNA-binding domain"/>
    <property type="match status" value="1"/>
</dbReference>
<accession>A0ABV5CB25</accession>
<dbReference type="InterPro" id="IPR036388">
    <property type="entry name" value="WH-like_DNA-bd_sf"/>
</dbReference>
<organism evidence="2 3">
    <name type="scientific">Albibacterium profundi</name>
    <dbReference type="NCBI Taxonomy" id="3134906"/>
    <lineage>
        <taxon>Bacteria</taxon>
        <taxon>Pseudomonadati</taxon>
        <taxon>Bacteroidota</taxon>
        <taxon>Sphingobacteriia</taxon>
        <taxon>Sphingobacteriales</taxon>
        <taxon>Sphingobacteriaceae</taxon>
        <taxon>Albibacterium</taxon>
    </lineage>
</organism>
<dbReference type="RefSeq" id="WP_375556309.1">
    <property type="nucleotide sequence ID" value="NZ_JBBVGT010000002.1"/>
</dbReference>
<comment type="caution">
    <text evidence="2">The sequence shown here is derived from an EMBL/GenBank/DDBJ whole genome shotgun (WGS) entry which is preliminary data.</text>
</comment>
<sequence>MRSKKQSGLLKGSLQLILLKLLKERGRMYGYELTQVVKEITNGEILLTEGALYPALHKMEKEGFLATTVELVDNRARKYYSLTPVGEAEVEVKLKETKSFLDNLHLLLNFNPSLS</sequence>
<dbReference type="PANTHER" id="PTHR33169">
    <property type="entry name" value="PADR-FAMILY TRANSCRIPTIONAL REGULATOR"/>
    <property type="match status" value="1"/>
</dbReference>
<reference evidence="2 3" key="1">
    <citation type="submission" date="2024-04" db="EMBL/GenBank/DDBJ databases">
        <title>Albibacterium profundi sp. nov., isolated from sediment of the Challenger Deep of Mariana Trench.</title>
        <authorList>
            <person name="Wang Y."/>
        </authorList>
    </citation>
    <scope>NUCLEOTIDE SEQUENCE [LARGE SCALE GENOMIC DNA]</scope>
    <source>
        <strain evidence="2 3">RHL897</strain>
    </source>
</reference>
<feature type="domain" description="Transcription regulator PadR N-terminal" evidence="1">
    <location>
        <begin position="18"/>
        <end position="91"/>
    </location>
</feature>
<dbReference type="Pfam" id="PF03551">
    <property type="entry name" value="PadR"/>
    <property type="match status" value="1"/>
</dbReference>
<gene>
    <name evidence="2" type="ORF">WKR92_02765</name>
</gene>